<dbReference type="SUPFAM" id="SSF109709">
    <property type="entry name" value="KorB DNA-binding domain-like"/>
    <property type="match status" value="1"/>
</dbReference>
<feature type="region of interest" description="Disordered" evidence="3">
    <location>
        <begin position="246"/>
        <end position="269"/>
    </location>
</feature>
<dbReference type="SUPFAM" id="SSF110849">
    <property type="entry name" value="ParB/Sulfiredoxin"/>
    <property type="match status" value="1"/>
</dbReference>
<dbReference type="InterPro" id="IPR050336">
    <property type="entry name" value="Chromosome_partition/occlusion"/>
</dbReference>
<dbReference type="RefSeq" id="WP_324716161.1">
    <property type="nucleotide sequence ID" value="NZ_CP141615.1"/>
</dbReference>
<dbReference type="NCBIfam" id="TIGR00180">
    <property type="entry name" value="parB_part"/>
    <property type="match status" value="1"/>
</dbReference>
<evidence type="ECO:0000256" key="2">
    <source>
        <dbReference type="ARBA" id="ARBA00022829"/>
    </source>
</evidence>
<evidence type="ECO:0000313" key="6">
    <source>
        <dbReference type="Proteomes" id="UP001332192"/>
    </source>
</evidence>
<dbReference type="InterPro" id="IPR003115">
    <property type="entry name" value="ParB_N"/>
</dbReference>
<proteinExistence type="inferred from homology"/>
<dbReference type="Pfam" id="PF17762">
    <property type="entry name" value="HTH_ParB"/>
    <property type="match status" value="1"/>
</dbReference>
<sequence>MAEYRLVPIDRIVVDPNQVRRTFRDDALDGLAQSLREVGMLHPVLVTPLEGGSYRLISGERRLRAAKRAGEHTVPALVLRDLRGTAHQIQLIENLQREDLNPMERALAIHSFMEQEHLSKAAAAARLGVPRTTLTDWLDVLDLDERHQAALVDNFAGGDSPLTLSHVAEAKALAARLGSPGIATVLLDAVLEYRLSKAETRQVAQLVRNGPNVNIQQAVRMVRGHASSDRRHKMLAEPLMASVGDGAAAAADGQPAGRNAPGGAEESAGAGEVPAGFSKLFAALDRFRRVLAALAGGALVSITPQQRRDLVAYLETLSRWIAEVIAFAREVDDPSLAARRREAMRRAAKELARRARRKKHKHGTHPPAMLQDGRQVSSGWPLTPPGAGAN</sequence>
<feature type="region of interest" description="Disordered" evidence="3">
    <location>
        <begin position="350"/>
        <end position="390"/>
    </location>
</feature>
<feature type="compositionally biased region" description="Basic residues" evidence="3">
    <location>
        <begin position="354"/>
        <end position="364"/>
    </location>
</feature>
<dbReference type="PANTHER" id="PTHR33375:SF1">
    <property type="entry name" value="CHROMOSOME-PARTITIONING PROTEIN PARB-RELATED"/>
    <property type="match status" value="1"/>
</dbReference>
<dbReference type="Gene3D" id="1.10.10.2830">
    <property type="match status" value="1"/>
</dbReference>
<comment type="similarity">
    <text evidence="1">Belongs to the ParB family.</text>
</comment>
<organism evidence="5 6">
    <name type="scientific">Carboxydichorda subterranea</name>
    <dbReference type="NCBI Taxonomy" id="3109565"/>
    <lineage>
        <taxon>Bacteria</taxon>
        <taxon>Bacillati</taxon>
        <taxon>Bacillota</taxon>
        <taxon>Limnochordia</taxon>
        <taxon>Limnochordales</taxon>
        <taxon>Geochordaceae</taxon>
        <taxon>Carboxydichorda</taxon>
    </lineage>
</organism>
<dbReference type="InterPro" id="IPR004437">
    <property type="entry name" value="ParB/RepB/Spo0J"/>
</dbReference>
<dbReference type="Proteomes" id="UP001332192">
    <property type="component" value="Chromosome"/>
</dbReference>
<accession>A0ABZ1BW37</accession>
<dbReference type="SMART" id="SM00470">
    <property type="entry name" value="ParB"/>
    <property type="match status" value="1"/>
</dbReference>
<evidence type="ECO:0000259" key="4">
    <source>
        <dbReference type="SMART" id="SM00470"/>
    </source>
</evidence>
<dbReference type="PANTHER" id="PTHR33375">
    <property type="entry name" value="CHROMOSOME-PARTITIONING PROTEIN PARB-RELATED"/>
    <property type="match status" value="1"/>
</dbReference>
<evidence type="ECO:0000313" key="5">
    <source>
        <dbReference type="EMBL" id="WRP16889.1"/>
    </source>
</evidence>
<feature type="domain" description="ParB-like N-terminal" evidence="4">
    <location>
        <begin position="5"/>
        <end position="95"/>
    </location>
</feature>
<evidence type="ECO:0000256" key="3">
    <source>
        <dbReference type="SAM" id="MobiDB-lite"/>
    </source>
</evidence>
<keyword evidence="2" id="KW-0159">Chromosome partition</keyword>
<dbReference type="InterPro" id="IPR036086">
    <property type="entry name" value="ParB/Sulfiredoxin_sf"/>
</dbReference>
<name>A0ABZ1BW37_9FIRM</name>
<dbReference type="EMBL" id="CP141615">
    <property type="protein sequence ID" value="WRP16889.1"/>
    <property type="molecule type" value="Genomic_DNA"/>
</dbReference>
<protein>
    <submittedName>
        <fullName evidence="5">ParB/RepB/Spo0J family partition protein</fullName>
    </submittedName>
</protein>
<dbReference type="Gene3D" id="3.90.1530.30">
    <property type="match status" value="1"/>
</dbReference>
<dbReference type="Pfam" id="PF02195">
    <property type="entry name" value="ParB_N"/>
    <property type="match status" value="1"/>
</dbReference>
<evidence type="ECO:0000256" key="1">
    <source>
        <dbReference type="ARBA" id="ARBA00006295"/>
    </source>
</evidence>
<keyword evidence="6" id="KW-1185">Reference proteome</keyword>
<gene>
    <name evidence="5" type="ORF">U7230_12470</name>
</gene>
<reference evidence="5 6" key="1">
    <citation type="journal article" date="2024" name="Front. Microbiol.">
        <title>Novel thermophilic genera Geochorda gen. nov. and Carboxydochorda gen. nov. from the deep terrestrial subsurface reveal the ecophysiological diversity in the class Limnochordia.</title>
        <authorList>
            <person name="Karnachuk O.V."/>
            <person name="Lukina A.P."/>
            <person name="Avakyan M.R."/>
            <person name="Kadnikov V.V."/>
            <person name="Begmatov S."/>
            <person name="Beletsky A.V."/>
            <person name="Vlasova K.G."/>
            <person name="Novikov A.A."/>
            <person name="Shcherbakova V.A."/>
            <person name="Mardanov A.V."/>
            <person name="Ravin N.V."/>
        </authorList>
    </citation>
    <scope>NUCLEOTIDE SEQUENCE [LARGE SCALE GENOMIC DNA]</scope>
    <source>
        <strain evidence="5 6">L945</strain>
    </source>
</reference>
<dbReference type="InterPro" id="IPR041468">
    <property type="entry name" value="HTH_ParB/Spo0J"/>
</dbReference>